<evidence type="ECO:0000256" key="6">
    <source>
        <dbReference type="SAM" id="SignalP"/>
    </source>
</evidence>
<evidence type="ECO:0000256" key="3">
    <source>
        <dbReference type="ARBA" id="ARBA00022964"/>
    </source>
</evidence>
<dbReference type="VEuPathDB" id="FungiDB:H257_09003"/>
<dbReference type="Gene3D" id="2.60.120.620">
    <property type="entry name" value="q2cbj1_9rhob like domain"/>
    <property type="match status" value="1"/>
</dbReference>
<proteinExistence type="predicted"/>
<dbReference type="GO" id="GO:0005506">
    <property type="term" value="F:iron ion binding"/>
    <property type="evidence" value="ECO:0007669"/>
    <property type="project" value="InterPro"/>
</dbReference>
<evidence type="ECO:0000256" key="2">
    <source>
        <dbReference type="ARBA" id="ARBA00022723"/>
    </source>
</evidence>
<sequence>MRSIPRIISSVLVALVYVHAVSVTVFPNGESTGGVPLDVLPEHVTSGQTLAAYLSTFVDVEGIIVDAKDSAKKIIADRVVTGKGVHVHAYDDIQDHDNLYLIPPDFHFVWPYVEFGHRVAIESTQSPTGKPIVLESFSESPRVFLLHDFFTSDQADELIERTLSITTAEQKLKRSRVLTKEVSSVRTSDNAFDTTSDLAISLNKRSFDLLRLGEYKVSMADGLQLLRYQQKQAYIPHNDYFEVGSTVNSEWNFNPKTGGSNRFATVFMYLSNVTRGGQTVFVRANMPEGVGHAPPPSEAELAIFPQDSWEQKMTKQCFSKLASYPQKAHAVLFYSQKGNAELDPMAEHGGCPVLEGTKWGANLWVWNKKRLNGESGPIGATFVNEMDVPLELHWQTNLMTTLAPHSSIQYTSYAGHQWSFHNPATGTVELELTLQDTVDDTQRFVVPASPSSTTQPIRPNDEL</sequence>
<feature type="signal peptide" evidence="6">
    <location>
        <begin position="1"/>
        <end position="20"/>
    </location>
</feature>
<dbReference type="InterPro" id="IPR036208">
    <property type="entry name" value="VHL_sf"/>
</dbReference>
<evidence type="ECO:0000256" key="4">
    <source>
        <dbReference type="ARBA" id="ARBA00023002"/>
    </source>
</evidence>
<comment type="cofactor">
    <cofactor evidence="1">
        <name>L-ascorbate</name>
        <dbReference type="ChEBI" id="CHEBI:38290"/>
    </cofactor>
</comment>
<dbReference type="PANTHER" id="PTHR10869:SF226">
    <property type="entry name" value="PROLYL 4-HYDROXYLASE ALPHA SUBUNIT DOMAIN-CONTAINING PROTEIN"/>
    <property type="match status" value="1"/>
</dbReference>
<evidence type="ECO:0000256" key="5">
    <source>
        <dbReference type="ARBA" id="ARBA00023004"/>
    </source>
</evidence>
<evidence type="ECO:0000256" key="1">
    <source>
        <dbReference type="ARBA" id="ARBA00001961"/>
    </source>
</evidence>
<dbReference type="AlphaFoldDB" id="W4GCX2"/>
<dbReference type="OrthoDB" id="420380at2759"/>
<dbReference type="GO" id="GO:0005783">
    <property type="term" value="C:endoplasmic reticulum"/>
    <property type="evidence" value="ECO:0007669"/>
    <property type="project" value="TreeGrafter"/>
</dbReference>
<dbReference type="EMBL" id="KI913134">
    <property type="protein sequence ID" value="ETV77106.1"/>
    <property type="molecule type" value="Genomic_DNA"/>
</dbReference>
<keyword evidence="6" id="KW-0732">Signal</keyword>
<reference evidence="8" key="1">
    <citation type="submission" date="2013-12" db="EMBL/GenBank/DDBJ databases">
        <title>The Genome Sequence of Aphanomyces astaci APO3.</title>
        <authorList>
            <consortium name="The Broad Institute Genomics Platform"/>
            <person name="Russ C."/>
            <person name="Tyler B."/>
            <person name="van West P."/>
            <person name="Dieguez-Uribeondo J."/>
            <person name="Young S.K."/>
            <person name="Zeng Q."/>
            <person name="Gargeya S."/>
            <person name="Fitzgerald M."/>
            <person name="Abouelleil A."/>
            <person name="Alvarado L."/>
            <person name="Chapman S.B."/>
            <person name="Gainer-Dewar J."/>
            <person name="Goldberg J."/>
            <person name="Griggs A."/>
            <person name="Gujja S."/>
            <person name="Hansen M."/>
            <person name="Howarth C."/>
            <person name="Imamovic A."/>
            <person name="Ireland A."/>
            <person name="Larimer J."/>
            <person name="McCowan C."/>
            <person name="Murphy C."/>
            <person name="Pearson M."/>
            <person name="Poon T.W."/>
            <person name="Priest M."/>
            <person name="Roberts A."/>
            <person name="Saif S."/>
            <person name="Shea T."/>
            <person name="Sykes S."/>
            <person name="Wortman J."/>
            <person name="Nusbaum C."/>
            <person name="Birren B."/>
        </authorList>
    </citation>
    <scope>NUCLEOTIDE SEQUENCE [LARGE SCALE GENOMIC DNA]</scope>
    <source>
        <strain evidence="8">APO3</strain>
    </source>
</reference>
<dbReference type="STRING" id="112090.W4GCX2"/>
<keyword evidence="3" id="KW-0223">Dioxygenase</keyword>
<dbReference type="PANTHER" id="PTHR10869">
    <property type="entry name" value="PROLYL 4-HYDROXYLASE ALPHA SUBUNIT"/>
    <property type="match status" value="1"/>
</dbReference>
<dbReference type="GeneID" id="20810999"/>
<dbReference type="InterPro" id="IPR005123">
    <property type="entry name" value="Oxoglu/Fe-dep_dioxygenase_dom"/>
</dbReference>
<dbReference type="InterPro" id="IPR045054">
    <property type="entry name" value="P4HA-like"/>
</dbReference>
<protein>
    <recommendedName>
        <fullName evidence="7">Fe2OG dioxygenase domain-containing protein</fullName>
    </recommendedName>
</protein>
<keyword evidence="4" id="KW-0560">Oxidoreductase</keyword>
<dbReference type="PROSITE" id="PS51471">
    <property type="entry name" value="FE2OG_OXY"/>
    <property type="match status" value="1"/>
</dbReference>
<gene>
    <name evidence="8" type="ORF">H257_09003</name>
</gene>
<dbReference type="RefSeq" id="XP_009833412.1">
    <property type="nucleotide sequence ID" value="XM_009835110.1"/>
</dbReference>
<feature type="chain" id="PRO_5004841083" description="Fe2OG dioxygenase domain-containing protein" evidence="6">
    <location>
        <begin position="21"/>
        <end position="463"/>
    </location>
</feature>
<dbReference type="GO" id="GO:0031418">
    <property type="term" value="F:L-ascorbic acid binding"/>
    <property type="evidence" value="ECO:0007669"/>
    <property type="project" value="InterPro"/>
</dbReference>
<name>W4GCX2_APHAT</name>
<dbReference type="InterPro" id="IPR006620">
    <property type="entry name" value="Pro_4_hyd_alph"/>
</dbReference>
<evidence type="ECO:0000259" key="7">
    <source>
        <dbReference type="PROSITE" id="PS51471"/>
    </source>
</evidence>
<dbReference type="SMART" id="SM00702">
    <property type="entry name" value="P4Hc"/>
    <property type="match status" value="1"/>
</dbReference>
<keyword evidence="2" id="KW-0479">Metal-binding</keyword>
<keyword evidence="5" id="KW-0408">Iron</keyword>
<dbReference type="GO" id="GO:0004656">
    <property type="term" value="F:procollagen-proline 4-dioxygenase activity"/>
    <property type="evidence" value="ECO:0007669"/>
    <property type="project" value="TreeGrafter"/>
</dbReference>
<dbReference type="SUPFAM" id="SSF49468">
    <property type="entry name" value="VHL"/>
    <property type="match status" value="1"/>
</dbReference>
<dbReference type="InterPro" id="IPR044862">
    <property type="entry name" value="Pro_4_hyd_alph_FE2OG_OXY"/>
</dbReference>
<evidence type="ECO:0000313" key="8">
    <source>
        <dbReference type="EMBL" id="ETV77106.1"/>
    </source>
</evidence>
<organism evidence="8">
    <name type="scientific">Aphanomyces astaci</name>
    <name type="common">Crayfish plague agent</name>
    <dbReference type="NCBI Taxonomy" id="112090"/>
    <lineage>
        <taxon>Eukaryota</taxon>
        <taxon>Sar</taxon>
        <taxon>Stramenopiles</taxon>
        <taxon>Oomycota</taxon>
        <taxon>Saprolegniomycetes</taxon>
        <taxon>Saprolegniales</taxon>
        <taxon>Verrucalvaceae</taxon>
        <taxon>Aphanomyces</taxon>
    </lineage>
</organism>
<feature type="domain" description="Fe2OG dioxygenase" evidence="7">
    <location>
        <begin position="219"/>
        <end position="367"/>
    </location>
</feature>
<accession>W4GCX2</accession>
<dbReference type="Pfam" id="PF13640">
    <property type="entry name" value="2OG-FeII_Oxy_3"/>
    <property type="match status" value="1"/>
</dbReference>